<dbReference type="AlphaFoldDB" id="A0A101A681"/>
<dbReference type="RefSeq" id="WP_064396707.1">
    <property type="nucleotide sequence ID" value="NZ_LQIR01000022.1"/>
</dbReference>
<evidence type="ECO:0000313" key="3">
    <source>
        <dbReference type="Proteomes" id="UP000053707"/>
    </source>
</evidence>
<sequence length="178" mass="18748">MSARALTSALLGLTCAVATSVSLLPTAAAANPVWNGRYEIVTYASDKMGTSIAAAQPEPDFSAQYVLATDCSAGLCVATVVSGPAPSNPTIPQPVRYTWDGARWQYAYNWQWECFRGDGVPSEYAPARSRVFYAPDIDGQLFGTWQTEILGGACRGTVVMPVAARPVSSPGIPVGVAL</sequence>
<proteinExistence type="predicted"/>
<protein>
    <recommendedName>
        <fullName evidence="4">Secreted protein</fullName>
    </recommendedName>
</protein>
<gene>
    <name evidence="2" type="ORF">AU192_19190</name>
</gene>
<comment type="caution">
    <text evidence="2">The sequence shown here is derived from an EMBL/GenBank/DDBJ whole genome shotgun (WGS) entry which is preliminary data.</text>
</comment>
<feature type="chain" id="PRO_5039603152" description="Secreted protein" evidence="1">
    <location>
        <begin position="31"/>
        <end position="178"/>
    </location>
</feature>
<reference evidence="2 3" key="1">
    <citation type="submission" date="2016-01" db="EMBL/GenBank/DDBJ databases">
        <authorList>
            <consortium name="TB Trials Study Group"/>
            <person name="Sutton G."/>
            <person name="Brinkac L."/>
            <person name="Sanka R."/>
            <person name="Adams M."/>
            <person name="Lau E.L."/>
            <person name="Macaden R."/>
            <person name="Grewal H.M.S."/>
        </authorList>
    </citation>
    <scope>NUCLEOTIDE SEQUENCE [LARGE SCALE GENOMIC DNA]</scope>
    <source>
        <strain evidence="2 3">IS-1744</strain>
    </source>
</reference>
<keyword evidence="1" id="KW-0732">Signal</keyword>
<organism evidence="2 3">
    <name type="scientific">Mycobacterium lehmannii</name>
    <dbReference type="NCBI Taxonomy" id="2048550"/>
    <lineage>
        <taxon>Bacteria</taxon>
        <taxon>Bacillati</taxon>
        <taxon>Actinomycetota</taxon>
        <taxon>Actinomycetes</taxon>
        <taxon>Mycobacteriales</taxon>
        <taxon>Mycobacteriaceae</taxon>
        <taxon>Mycobacterium</taxon>
    </lineage>
</organism>
<feature type="signal peptide" evidence="1">
    <location>
        <begin position="1"/>
        <end position="30"/>
    </location>
</feature>
<evidence type="ECO:0000313" key="2">
    <source>
        <dbReference type="EMBL" id="KUI15150.1"/>
    </source>
</evidence>
<dbReference type="Proteomes" id="UP000053707">
    <property type="component" value="Unassembled WGS sequence"/>
</dbReference>
<dbReference type="EMBL" id="LQIR01000022">
    <property type="protein sequence ID" value="KUI15150.1"/>
    <property type="molecule type" value="Genomic_DNA"/>
</dbReference>
<keyword evidence="3" id="KW-1185">Reference proteome</keyword>
<evidence type="ECO:0008006" key="4">
    <source>
        <dbReference type="Google" id="ProtNLM"/>
    </source>
</evidence>
<name>A0A101A681_9MYCO</name>
<evidence type="ECO:0000256" key="1">
    <source>
        <dbReference type="SAM" id="SignalP"/>
    </source>
</evidence>
<accession>A0A101A681</accession>